<name>A0A176QF17_9MICO</name>
<keyword evidence="4 12" id="KW-1003">Cell membrane</keyword>
<accession>A0A176QF17</accession>
<evidence type="ECO:0000256" key="3">
    <source>
        <dbReference type="ARBA" id="ARBA00022448"/>
    </source>
</evidence>
<dbReference type="InterPro" id="IPR053952">
    <property type="entry name" value="K_trans_C"/>
</dbReference>
<evidence type="ECO:0000256" key="12">
    <source>
        <dbReference type="HAMAP-Rule" id="MF_01522"/>
    </source>
</evidence>
<sequence>MSSSVTSAPGGVERDGSTHHGGAAGLVLAALGVVFGDIGTSPLYALRTVFALDGGIVGASQEDVFGVVSMIFWSVTLVVSIKYIGFILRADNDGEGGIMSLAHLTRRSVRPGGRRFALAMILGVFGGSLFFGDSLITPAISVLSAVEGLRVAAPALSDYIVPIAAVIVVVVFSVQRFGTHSVGRFFGPVMVVWFLTLGGLGLWHVVQDPEVLLALSPHHAALFVLDRPFVAFVAMGAVVLAITGAEALYADMGHFGRPPIARAWFLLVFPCLTLNYLGQAQLVMQDSHETANPFFHLAPGWAQLPLVVLATLATIIASQAVISGAFSVARQAERLGFFPRLTVRQTSESSGGQIYVPSVNWLLFAGVMILMVTFRDSERLATAYGVAVTLDLLLTTSLFSVYAVAALRWSTPKVVLFAGVFGTVELLFFSANIAKVLHGGWLPLLVACTLATVMTTWGRGRELVTTRREKLEMPLSTFLDEVATSTKILRVPGTAVFLHPNAETTPLALRENLQHNHVLHDEVVIVTTQSLNVPFVPDSERVVVDDLGNPYDHVSHVLLRYGFSQEPDIPAGLAIARDEGLDIDLEGTTYFLSRITVHQSQRPGMHPWRKRLFIALAHNAADPTDYFNLPLGRTITMGAQVKL</sequence>
<keyword evidence="16" id="KW-1185">Reference proteome</keyword>
<evidence type="ECO:0000256" key="10">
    <source>
        <dbReference type="ARBA" id="ARBA00023065"/>
    </source>
</evidence>
<feature type="transmembrane region" description="Helical" evidence="12">
    <location>
        <begin position="156"/>
        <end position="174"/>
    </location>
</feature>
<dbReference type="PANTHER" id="PTHR30540:SF79">
    <property type="entry name" value="LOW AFFINITY POTASSIUM TRANSPORT SYSTEM PROTEIN KUP"/>
    <property type="match status" value="1"/>
</dbReference>
<feature type="transmembrane region" description="Helical" evidence="12">
    <location>
        <begin position="21"/>
        <end position="44"/>
    </location>
</feature>
<keyword evidence="6 12" id="KW-0812">Transmembrane</keyword>
<dbReference type="EMBL" id="LQZG01000001">
    <property type="protein sequence ID" value="OAB88271.1"/>
    <property type="molecule type" value="Genomic_DNA"/>
</dbReference>
<evidence type="ECO:0000313" key="15">
    <source>
        <dbReference type="EMBL" id="OAB88271.1"/>
    </source>
</evidence>
<keyword evidence="10 12" id="KW-0406">Ion transport</keyword>
<protein>
    <recommendedName>
        <fullName evidence="12">Probable potassium transport system protein Kup</fullName>
    </recommendedName>
</protein>
<feature type="domain" description="K+ potassium transporter integral membrane" evidence="13">
    <location>
        <begin position="27"/>
        <end position="480"/>
    </location>
</feature>
<organism evidence="15 16">
    <name type="scientific">Janibacter melonis</name>
    <dbReference type="NCBI Taxonomy" id="262209"/>
    <lineage>
        <taxon>Bacteria</taxon>
        <taxon>Bacillati</taxon>
        <taxon>Actinomycetota</taxon>
        <taxon>Actinomycetes</taxon>
        <taxon>Micrococcales</taxon>
        <taxon>Intrasporangiaceae</taxon>
        <taxon>Janibacter</taxon>
    </lineage>
</organism>
<keyword evidence="11 12" id="KW-0472">Membrane</keyword>
<dbReference type="InterPro" id="IPR053951">
    <property type="entry name" value="K_trans_N"/>
</dbReference>
<evidence type="ECO:0000313" key="16">
    <source>
        <dbReference type="Proteomes" id="UP000076976"/>
    </source>
</evidence>
<evidence type="ECO:0000256" key="8">
    <source>
        <dbReference type="ARBA" id="ARBA00022958"/>
    </source>
</evidence>
<evidence type="ECO:0000256" key="6">
    <source>
        <dbReference type="ARBA" id="ARBA00022692"/>
    </source>
</evidence>
<dbReference type="PANTHER" id="PTHR30540">
    <property type="entry name" value="OSMOTIC STRESS POTASSIUM TRANSPORTER"/>
    <property type="match status" value="1"/>
</dbReference>
<evidence type="ECO:0000259" key="13">
    <source>
        <dbReference type="Pfam" id="PF02705"/>
    </source>
</evidence>
<dbReference type="GO" id="GO:0015293">
    <property type="term" value="F:symporter activity"/>
    <property type="evidence" value="ECO:0007669"/>
    <property type="project" value="UniProtKB-UniRule"/>
</dbReference>
<keyword evidence="7 12" id="KW-0769">Symport</keyword>
<keyword evidence="5 12" id="KW-0633">Potassium transport</keyword>
<feature type="transmembrane region" description="Helical" evidence="12">
    <location>
        <begin position="386"/>
        <end position="407"/>
    </location>
</feature>
<dbReference type="GO" id="GO:0005886">
    <property type="term" value="C:plasma membrane"/>
    <property type="evidence" value="ECO:0007669"/>
    <property type="project" value="UniProtKB-SubCell"/>
</dbReference>
<evidence type="ECO:0000256" key="11">
    <source>
        <dbReference type="ARBA" id="ARBA00023136"/>
    </source>
</evidence>
<keyword evidence="3 12" id="KW-0813">Transport</keyword>
<keyword evidence="9 12" id="KW-1133">Transmembrane helix</keyword>
<comment type="subcellular location">
    <subcellularLocation>
        <location evidence="12">Cell membrane</location>
        <topology evidence="12">Multi-pass membrane protein</topology>
    </subcellularLocation>
    <subcellularLocation>
        <location evidence="1">Membrane</location>
        <topology evidence="1">Multi-pass membrane protein</topology>
    </subcellularLocation>
</comment>
<evidence type="ECO:0000256" key="5">
    <source>
        <dbReference type="ARBA" id="ARBA00022538"/>
    </source>
</evidence>
<comment type="catalytic activity">
    <reaction evidence="12">
        <text>K(+)(in) + H(+)(in) = K(+)(out) + H(+)(out)</text>
        <dbReference type="Rhea" id="RHEA:28490"/>
        <dbReference type="ChEBI" id="CHEBI:15378"/>
        <dbReference type="ChEBI" id="CHEBI:29103"/>
    </reaction>
</comment>
<comment type="function">
    <text evidence="12">Transport of potassium into the cell. Likely operates as a K(+):H(+) symporter.</text>
</comment>
<feature type="transmembrane region" description="Helical" evidence="12">
    <location>
        <begin position="440"/>
        <end position="458"/>
    </location>
</feature>
<dbReference type="HAMAP" id="MF_01522">
    <property type="entry name" value="Kup"/>
    <property type="match status" value="1"/>
</dbReference>
<feature type="transmembrane region" description="Helical" evidence="12">
    <location>
        <begin position="229"/>
        <end position="249"/>
    </location>
</feature>
<reference evidence="15 16" key="1">
    <citation type="submission" date="2016-01" db="EMBL/GenBank/DDBJ databases">
        <title>Janibacter melonis strain CD11_4 genome sequencing and assembly.</title>
        <authorList>
            <person name="Nair G.R."/>
            <person name="Kaur G."/>
            <person name="Chander A.M."/>
            <person name="Mayilraj S."/>
        </authorList>
    </citation>
    <scope>NUCLEOTIDE SEQUENCE [LARGE SCALE GENOMIC DNA]</scope>
    <source>
        <strain evidence="15 16">CD11-4</strain>
    </source>
</reference>
<evidence type="ECO:0000256" key="4">
    <source>
        <dbReference type="ARBA" id="ARBA00022475"/>
    </source>
</evidence>
<feature type="transmembrane region" description="Helical" evidence="12">
    <location>
        <begin position="304"/>
        <end position="329"/>
    </location>
</feature>
<comment type="similarity">
    <text evidence="2 12">Belongs to the HAK/KUP transporter (TC 2.A.72) family.</text>
</comment>
<keyword evidence="8 12" id="KW-0630">Potassium</keyword>
<dbReference type="InterPro" id="IPR003855">
    <property type="entry name" value="K+_transporter"/>
</dbReference>
<feature type="transmembrane region" description="Helical" evidence="12">
    <location>
        <begin position="261"/>
        <end position="284"/>
    </location>
</feature>
<dbReference type="AlphaFoldDB" id="A0A176QF17"/>
<dbReference type="Pfam" id="PF22776">
    <property type="entry name" value="K_trans_C"/>
    <property type="match status" value="1"/>
</dbReference>
<evidence type="ECO:0000256" key="2">
    <source>
        <dbReference type="ARBA" id="ARBA00007019"/>
    </source>
</evidence>
<dbReference type="STRING" id="262209.AWH69_00160"/>
<proteinExistence type="inferred from homology"/>
<evidence type="ECO:0000256" key="1">
    <source>
        <dbReference type="ARBA" id="ARBA00004141"/>
    </source>
</evidence>
<feature type="transmembrane region" description="Helical" evidence="12">
    <location>
        <begin position="186"/>
        <end position="206"/>
    </location>
</feature>
<comment type="caution">
    <text evidence="15">The sequence shown here is derived from an EMBL/GenBank/DDBJ whole genome shotgun (WGS) entry which is preliminary data.</text>
</comment>
<feature type="transmembrane region" description="Helical" evidence="12">
    <location>
        <begin position="354"/>
        <end position="374"/>
    </location>
</feature>
<evidence type="ECO:0000256" key="9">
    <source>
        <dbReference type="ARBA" id="ARBA00022989"/>
    </source>
</evidence>
<dbReference type="Proteomes" id="UP000076976">
    <property type="component" value="Unassembled WGS sequence"/>
</dbReference>
<dbReference type="Pfam" id="PF02705">
    <property type="entry name" value="K_trans"/>
    <property type="match status" value="1"/>
</dbReference>
<feature type="transmembrane region" description="Helical" evidence="12">
    <location>
        <begin position="116"/>
        <end position="136"/>
    </location>
</feature>
<evidence type="ECO:0000259" key="14">
    <source>
        <dbReference type="Pfam" id="PF22776"/>
    </source>
</evidence>
<feature type="transmembrane region" description="Helical" evidence="12">
    <location>
        <begin position="414"/>
        <end position="434"/>
    </location>
</feature>
<dbReference type="InterPro" id="IPR023051">
    <property type="entry name" value="Kup"/>
</dbReference>
<feature type="domain" description="K+ potassium transporter C-terminal" evidence="14">
    <location>
        <begin position="492"/>
        <end position="643"/>
    </location>
</feature>
<evidence type="ECO:0000256" key="7">
    <source>
        <dbReference type="ARBA" id="ARBA00022847"/>
    </source>
</evidence>
<feature type="transmembrane region" description="Helical" evidence="12">
    <location>
        <begin position="64"/>
        <end position="84"/>
    </location>
</feature>
<dbReference type="GO" id="GO:0015079">
    <property type="term" value="F:potassium ion transmembrane transporter activity"/>
    <property type="evidence" value="ECO:0007669"/>
    <property type="project" value="UniProtKB-UniRule"/>
</dbReference>
<gene>
    <name evidence="12" type="primary">kup</name>
    <name evidence="15" type="ORF">AWH69_00160</name>
</gene>